<accession>A0ABT5YZM7</accession>
<feature type="transmembrane region" description="Helical" evidence="6">
    <location>
        <begin position="128"/>
        <end position="149"/>
    </location>
</feature>
<proteinExistence type="predicted"/>
<comment type="caution">
    <text evidence="8">The sequence shown here is derived from an EMBL/GenBank/DDBJ whole genome shotgun (WGS) entry which is preliminary data.</text>
</comment>
<evidence type="ECO:0000313" key="9">
    <source>
        <dbReference type="Proteomes" id="UP001220022"/>
    </source>
</evidence>
<evidence type="ECO:0000259" key="7">
    <source>
        <dbReference type="Pfam" id="PF00924"/>
    </source>
</evidence>
<dbReference type="Proteomes" id="UP001220022">
    <property type="component" value="Unassembled WGS sequence"/>
</dbReference>
<comment type="subcellular location">
    <subcellularLocation>
        <location evidence="1">Membrane</location>
    </subcellularLocation>
</comment>
<feature type="transmembrane region" description="Helical" evidence="6">
    <location>
        <begin position="50"/>
        <end position="71"/>
    </location>
</feature>
<dbReference type="InterPro" id="IPR010920">
    <property type="entry name" value="LSM_dom_sf"/>
</dbReference>
<evidence type="ECO:0000256" key="1">
    <source>
        <dbReference type="ARBA" id="ARBA00004370"/>
    </source>
</evidence>
<keyword evidence="3 6" id="KW-1133">Transmembrane helix</keyword>
<name>A0ABT5YZM7_9ACTN</name>
<dbReference type="SUPFAM" id="SSF50182">
    <property type="entry name" value="Sm-like ribonucleoproteins"/>
    <property type="match status" value="1"/>
</dbReference>
<evidence type="ECO:0000256" key="6">
    <source>
        <dbReference type="SAM" id="Phobius"/>
    </source>
</evidence>
<evidence type="ECO:0000256" key="2">
    <source>
        <dbReference type="ARBA" id="ARBA00022692"/>
    </source>
</evidence>
<feature type="transmembrane region" description="Helical" evidence="6">
    <location>
        <begin position="6"/>
        <end position="29"/>
    </location>
</feature>
<gene>
    <name evidence="8" type="ORF">P2L57_15340</name>
</gene>
<feature type="transmembrane region" description="Helical" evidence="6">
    <location>
        <begin position="77"/>
        <end position="95"/>
    </location>
</feature>
<feature type="region of interest" description="Disordered" evidence="5">
    <location>
        <begin position="335"/>
        <end position="370"/>
    </location>
</feature>
<dbReference type="Gene3D" id="2.30.30.60">
    <property type="match status" value="1"/>
</dbReference>
<evidence type="ECO:0000256" key="5">
    <source>
        <dbReference type="SAM" id="MobiDB-lite"/>
    </source>
</evidence>
<dbReference type="PANTHER" id="PTHR30566:SF25">
    <property type="entry name" value="INNER MEMBRANE PROTEIN"/>
    <property type="match status" value="1"/>
</dbReference>
<evidence type="ECO:0000256" key="3">
    <source>
        <dbReference type="ARBA" id="ARBA00022989"/>
    </source>
</evidence>
<feature type="domain" description="Mechanosensitive ion channel MscS" evidence="7">
    <location>
        <begin position="177"/>
        <end position="243"/>
    </location>
</feature>
<keyword evidence="4 6" id="KW-0472">Membrane</keyword>
<reference evidence="8 9" key="1">
    <citation type="submission" date="2023-03" db="EMBL/GenBank/DDBJ databases">
        <title>Draft genome sequence of type strain Streptomyces ferralitis JCM 14344.</title>
        <authorList>
            <person name="Klaysubun C."/>
            <person name="Duangmal K."/>
        </authorList>
    </citation>
    <scope>NUCLEOTIDE SEQUENCE [LARGE SCALE GENOMIC DNA]</scope>
    <source>
        <strain evidence="8 9">JCM 14344</strain>
    </source>
</reference>
<evidence type="ECO:0000313" key="8">
    <source>
        <dbReference type="EMBL" id="MDF2257051.1"/>
    </source>
</evidence>
<dbReference type="InterPro" id="IPR006685">
    <property type="entry name" value="MscS_channel_2nd"/>
</dbReference>
<dbReference type="Gene3D" id="1.10.287.1260">
    <property type="match status" value="1"/>
</dbReference>
<dbReference type="Pfam" id="PF00924">
    <property type="entry name" value="MS_channel_2nd"/>
    <property type="match status" value="1"/>
</dbReference>
<dbReference type="EMBL" id="JARHTQ010000008">
    <property type="protein sequence ID" value="MDF2257051.1"/>
    <property type="molecule type" value="Genomic_DNA"/>
</dbReference>
<keyword evidence="2 6" id="KW-0812">Transmembrane</keyword>
<keyword evidence="9" id="KW-1185">Reference proteome</keyword>
<dbReference type="InterPro" id="IPR023408">
    <property type="entry name" value="MscS_beta-dom_sf"/>
</dbReference>
<organism evidence="8 9">
    <name type="scientific">Streptantibioticus ferralitis</name>
    <dbReference type="NCBI Taxonomy" id="236510"/>
    <lineage>
        <taxon>Bacteria</taxon>
        <taxon>Bacillati</taxon>
        <taxon>Actinomycetota</taxon>
        <taxon>Actinomycetes</taxon>
        <taxon>Kitasatosporales</taxon>
        <taxon>Streptomycetaceae</taxon>
        <taxon>Streptantibioticus</taxon>
    </lineage>
</organism>
<sequence length="370" mass="40138">METVLRPVIVAGSAIVITLAVSWAVDRMLRRIDARRPDNPLWHLLRRCRWPLRIALCASLLLGSYSAAHIGRGHETGINRALALVLIGALAWLVVRVSTAVVESSYARYAATSQDAARVRRVRTQVTVIQRVVTAAVGVVAAAVMLMQIPAMQAVGTSVLASAGVIAAVAGIAAQSTLGNLFAGLQIAFGDMVRLGDTVVVEGEWGTVEEITLTYLVVNTWDERRITMPVSYFTSHPFQNWSRGSAQLTGTVFLHLDHATPIDLLREHLYQVLKDCEQWDGRAWSLVVTDTTPSTIQVRALATAKDAADIWTLRCTIRERLIDWLRREHPYSLPRINTAPAPGLSSAPDRGVSAGPRPDDIGPGPGAPNG</sequence>
<evidence type="ECO:0000256" key="4">
    <source>
        <dbReference type="ARBA" id="ARBA00023136"/>
    </source>
</evidence>
<feature type="transmembrane region" description="Helical" evidence="6">
    <location>
        <begin position="155"/>
        <end position="174"/>
    </location>
</feature>
<protein>
    <submittedName>
        <fullName evidence="8">Mechanosensitive ion channel</fullName>
    </submittedName>
</protein>
<dbReference type="PANTHER" id="PTHR30566">
    <property type="entry name" value="YNAI-RELATED MECHANOSENSITIVE ION CHANNEL"/>
    <property type="match status" value="1"/>
</dbReference>
<dbReference type="RefSeq" id="WP_275814366.1">
    <property type="nucleotide sequence ID" value="NZ_BAAANM010000003.1"/>
</dbReference>